<dbReference type="InterPro" id="IPR024301">
    <property type="entry name" value="Amidase_6"/>
</dbReference>
<feature type="domain" description="Putative amidase" evidence="1">
    <location>
        <begin position="13"/>
        <end position="80"/>
    </location>
</feature>
<reference evidence="2 3" key="1">
    <citation type="submission" date="2018-03" db="EMBL/GenBank/DDBJ databases">
        <title>Genome sequence of Clostridium vincentii DSM 10228.</title>
        <authorList>
            <person name="Poehlein A."/>
            <person name="Daniel R."/>
        </authorList>
    </citation>
    <scope>NUCLEOTIDE SEQUENCE [LARGE SCALE GENOMIC DNA]</scope>
    <source>
        <strain evidence="2 3">DSM 10228</strain>
    </source>
</reference>
<sequence length="92" mass="10760">MRTWLVVKDFYDDMISNGYASDDGSGCKRSKLGDIIQFFSNGKKDWTHSAILTKLDSTGMYYSAHSKNRYDWPTWQPIMSGNYTDNRVIKFW</sequence>
<dbReference type="Pfam" id="PF12671">
    <property type="entry name" value="Amidase_6"/>
    <property type="match status" value="1"/>
</dbReference>
<evidence type="ECO:0000313" key="2">
    <source>
        <dbReference type="EMBL" id="PRR83449.1"/>
    </source>
</evidence>
<evidence type="ECO:0000313" key="3">
    <source>
        <dbReference type="Proteomes" id="UP000239471"/>
    </source>
</evidence>
<dbReference type="Proteomes" id="UP000239471">
    <property type="component" value="Unassembled WGS sequence"/>
</dbReference>
<dbReference type="AlphaFoldDB" id="A0A2T0BHT2"/>
<proteinExistence type="predicted"/>
<evidence type="ECO:0000259" key="1">
    <source>
        <dbReference type="Pfam" id="PF12671"/>
    </source>
</evidence>
<organism evidence="2 3">
    <name type="scientific">Clostridium vincentii</name>
    <dbReference type="NCBI Taxonomy" id="52704"/>
    <lineage>
        <taxon>Bacteria</taxon>
        <taxon>Bacillati</taxon>
        <taxon>Bacillota</taxon>
        <taxon>Clostridia</taxon>
        <taxon>Eubacteriales</taxon>
        <taxon>Clostridiaceae</taxon>
        <taxon>Clostridium</taxon>
    </lineage>
</organism>
<accession>A0A2T0BHT2</accession>
<name>A0A2T0BHT2_9CLOT</name>
<dbReference type="EMBL" id="PVXQ01000007">
    <property type="protein sequence ID" value="PRR83449.1"/>
    <property type="molecule type" value="Genomic_DNA"/>
</dbReference>
<keyword evidence="3" id="KW-1185">Reference proteome</keyword>
<gene>
    <name evidence="2" type="ORF">CLVI_09980</name>
</gene>
<protein>
    <submittedName>
        <fullName evidence="2">Putative amidase domain protein</fullName>
    </submittedName>
</protein>
<comment type="caution">
    <text evidence="2">The sequence shown here is derived from an EMBL/GenBank/DDBJ whole genome shotgun (WGS) entry which is preliminary data.</text>
</comment>